<dbReference type="CDD" id="cd03468">
    <property type="entry name" value="PolY_like"/>
    <property type="match status" value="1"/>
</dbReference>
<feature type="region of interest" description="Disordered" evidence="4">
    <location>
        <begin position="435"/>
        <end position="454"/>
    </location>
</feature>
<comment type="caution">
    <text evidence="6">The sequence shown here is derived from an EMBL/GenBank/DDBJ whole genome shotgun (WGS) entry which is preliminary data.</text>
</comment>
<accession>A0ABS5AI72</accession>
<feature type="domain" description="UmuC" evidence="5">
    <location>
        <begin position="70"/>
        <end position="191"/>
    </location>
</feature>
<sequence>MGLPPVAKAEVVERGADGVGLELGLPHRVPDAVLPEVPAGYRPLRLLVVWCPEWPVIAAARAAGLEVFTPAAVVAQGRVLACTESAREEGVRRGLRRREAQARCPQLVVFEDDPVRDARLFEPVALGIEELAPGIEIVRPGLVALPAQGPEGYFGDEGAAEALVDQVGALAGVECQVGIADGIFAATLAAHRGVLVPPGRSPEFLGGLGIGELAQPAERVEGRAELVDLLRRLGLRTLGEFGALPEREVASRFGAPAVLAHRLARGLEERPPDRRVPPAELAVSEHFEEPVDRVDAAAFAARALAERLQELLVDRGLACTRLGIQARTENGEELARVWRCAEPLSANGIADRVRWQLEGWLRVGGPSAGLTVLRVAPEEVVDAGVLQLDLWKGEGAVQLAERAARAFVRVQGLLGPDAVVTGVLGGGRGPAERVRWVPWGDEPRPRHDPEPPWPGRLAGVSPSVLPEEPVEVPVLDERGHPVSVNGRYRISAAPHEVGGARVRAWAGPWPVEERWWQPAGEGAHRAARVQVLLEDGRALLLIRRQGTWWVEGSYD</sequence>
<evidence type="ECO:0000256" key="1">
    <source>
        <dbReference type="ARBA" id="ARBA00010945"/>
    </source>
</evidence>
<dbReference type="SUPFAM" id="SSF56672">
    <property type="entry name" value="DNA/RNA polymerases"/>
    <property type="match status" value="1"/>
</dbReference>
<comment type="similarity">
    <text evidence="1">Belongs to the DNA polymerase type-Y family.</text>
</comment>
<evidence type="ECO:0000259" key="5">
    <source>
        <dbReference type="PROSITE" id="PS50173"/>
    </source>
</evidence>
<evidence type="ECO:0000256" key="3">
    <source>
        <dbReference type="ARBA" id="ARBA00025589"/>
    </source>
</evidence>
<protein>
    <submittedName>
        <fullName evidence="6">Protein ImuB</fullName>
    </submittedName>
</protein>
<organism evidence="6 7">
    <name type="scientific">Crossiella equi</name>
    <dbReference type="NCBI Taxonomy" id="130796"/>
    <lineage>
        <taxon>Bacteria</taxon>
        <taxon>Bacillati</taxon>
        <taxon>Actinomycetota</taxon>
        <taxon>Actinomycetes</taxon>
        <taxon>Pseudonocardiales</taxon>
        <taxon>Pseudonocardiaceae</taxon>
        <taxon>Crossiella</taxon>
    </lineage>
</organism>
<reference evidence="6 7" key="1">
    <citation type="submission" date="2021-03" db="EMBL/GenBank/DDBJ databases">
        <title>Sequencing the genomes of 1000 actinobacteria strains.</title>
        <authorList>
            <person name="Klenk H.-P."/>
        </authorList>
    </citation>
    <scope>NUCLEOTIDE SEQUENCE [LARGE SCALE GENOMIC DNA]</scope>
    <source>
        <strain evidence="6 7">DSM 44580</strain>
    </source>
</reference>
<evidence type="ECO:0000256" key="4">
    <source>
        <dbReference type="SAM" id="MobiDB-lite"/>
    </source>
</evidence>
<dbReference type="Gene3D" id="3.40.1170.60">
    <property type="match status" value="1"/>
</dbReference>
<evidence type="ECO:0000313" key="6">
    <source>
        <dbReference type="EMBL" id="MBP2476273.1"/>
    </source>
</evidence>
<dbReference type="InterPro" id="IPR050356">
    <property type="entry name" value="SulA_CellDiv_inhibitor"/>
</dbReference>
<dbReference type="PROSITE" id="PS50173">
    <property type="entry name" value="UMUC"/>
    <property type="match status" value="1"/>
</dbReference>
<dbReference type="Proteomes" id="UP001519363">
    <property type="component" value="Unassembled WGS sequence"/>
</dbReference>
<dbReference type="PANTHER" id="PTHR35369">
    <property type="entry name" value="BLR3025 PROTEIN-RELATED"/>
    <property type="match status" value="1"/>
</dbReference>
<comment type="function">
    <text evidence="3">Poorly processive, error-prone DNA polymerase involved in untargeted mutagenesis. Copies undamaged DNA at stalled replication forks, which arise in vivo from mismatched or misaligned primer ends. These misaligned primers can be extended by PolIV. Exhibits no 3'-5' exonuclease (proofreading) activity. May be involved in translesional synthesis, in conjunction with the beta clamp from PolIII.</text>
</comment>
<proteinExistence type="inferred from homology"/>
<gene>
    <name evidence="6" type="ORF">JOF53_005145</name>
</gene>
<dbReference type="InterPro" id="IPR043128">
    <property type="entry name" value="Rev_trsase/Diguanyl_cyclase"/>
</dbReference>
<keyword evidence="2" id="KW-0227">DNA damage</keyword>
<dbReference type="Gene3D" id="3.30.70.270">
    <property type="match status" value="1"/>
</dbReference>
<dbReference type="InterPro" id="IPR001126">
    <property type="entry name" value="UmuC"/>
</dbReference>
<dbReference type="InterPro" id="IPR043502">
    <property type="entry name" value="DNA/RNA_pol_sf"/>
</dbReference>
<dbReference type="PANTHER" id="PTHR35369:SF2">
    <property type="entry name" value="BLR3025 PROTEIN"/>
    <property type="match status" value="1"/>
</dbReference>
<dbReference type="EMBL" id="JAGIOO010000001">
    <property type="protein sequence ID" value="MBP2476273.1"/>
    <property type="molecule type" value="Genomic_DNA"/>
</dbReference>
<evidence type="ECO:0000256" key="2">
    <source>
        <dbReference type="ARBA" id="ARBA00022763"/>
    </source>
</evidence>
<dbReference type="Pfam" id="PF00817">
    <property type="entry name" value="IMS"/>
    <property type="match status" value="1"/>
</dbReference>
<dbReference type="RefSeq" id="WP_086782018.1">
    <property type="nucleotide sequence ID" value="NZ_MUMG01000063.1"/>
</dbReference>
<name>A0ABS5AI72_9PSEU</name>
<keyword evidence="7" id="KW-1185">Reference proteome</keyword>
<evidence type="ECO:0000313" key="7">
    <source>
        <dbReference type="Proteomes" id="UP001519363"/>
    </source>
</evidence>
<feature type="compositionally biased region" description="Basic and acidic residues" evidence="4">
    <location>
        <begin position="435"/>
        <end position="450"/>
    </location>
</feature>